<dbReference type="KEGG" id="mro:MROS_0401"/>
<dbReference type="Gene3D" id="3.40.225.10">
    <property type="entry name" value="Class II aldolase/adducin N-terminal domain"/>
    <property type="match status" value="1"/>
</dbReference>
<sequence>MKKIILLFLILIFGCTAQSDIEYKEYKDQLIETAKRCYDRQLFWGSGGDISVKIPGAGKFIVKSTGYSLGSLDYDRVTTMTFDNEVIEGKTPSHEAPIHGNIYKIRKDVGAILHMHTPYSTAWATAGMKVPPVTQQSVKLLSKCGIVKYHPVGSNELIEEITDLYKDTRIKVVFMENHGVFVVGKDLEELLNNAELVENTARIAYLLKTIGTPKEFKFE</sequence>
<dbReference type="InterPro" id="IPR036409">
    <property type="entry name" value="Aldolase_II/adducin_N_sf"/>
</dbReference>
<evidence type="ECO:0000313" key="4">
    <source>
        <dbReference type="EMBL" id="AFN73644.1"/>
    </source>
</evidence>
<name>I6ZNP8_MELRP</name>
<dbReference type="HOGENOM" id="CLU_006033_3_1_10"/>
<dbReference type="Proteomes" id="UP000009011">
    <property type="component" value="Chromosome"/>
</dbReference>
<dbReference type="GO" id="GO:0016832">
    <property type="term" value="F:aldehyde-lyase activity"/>
    <property type="evidence" value="ECO:0007669"/>
    <property type="project" value="TreeGrafter"/>
</dbReference>
<dbReference type="PANTHER" id="PTHR22789">
    <property type="entry name" value="FUCULOSE PHOSPHATE ALDOLASE"/>
    <property type="match status" value="1"/>
</dbReference>
<organism evidence="4 5">
    <name type="scientific">Melioribacter roseus (strain DSM 23840 / JCM 17771 / VKM B-2668 / P3M-2)</name>
    <dbReference type="NCBI Taxonomy" id="1191523"/>
    <lineage>
        <taxon>Bacteria</taxon>
        <taxon>Pseudomonadati</taxon>
        <taxon>Ignavibacteriota</taxon>
        <taxon>Ignavibacteria</taxon>
        <taxon>Ignavibacteriales</taxon>
        <taxon>Melioribacteraceae</taxon>
        <taxon>Melioribacter</taxon>
    </lineage>
</organism>
<reference evidence="4 5" key="1">
    <citation type="journal article" date="2013" name="PLoS ONE">
        <title>Genomic analysis of Melioribacter roseus, facultatively anaerobic organotrophic bacterium representing a novel deep lineage within Bacteriodetes/Chlorobi group.</title>
        <authorList>
            <person name="Kadnikov V.V."/>
            <person name="Mardanov A.V."/>
            <person name="Podosokorskaya O.A."/>
            <person name="Gavrilov S.N."/>
            <person name="Kublanov I.V."/>
            <person name="Beletsky A.V."/>
            <person name="Bonch-Osmolovskaya E.A."/>
            <person name="Ravin N.V."/>
        </authorList>
    </citation>
    <scope>NUCLEOTIDE SEQUENCE [LARGE SCALE GENOMIC DNA]</scope>
    <source>
        <strain evidence="5">JCM 17771 / P3M-2</strain>
    </source>
</reference>
<dbReference type="InterPro" id="IPR001303">
    <property type="entry name" value="Aldolase_II/adducin_N"/>
</dbReference>
<dbReference type="eggNOG" id="COG0235">
    <property type="taxonomic scope" value="Bacteria"/>
</dbReference>
<feature type="domain" description="Class II aldolase/adducin N-terminal" evidence="3">
    <location>
        <begin position="28"/>
        <end position="205"/>
    </location>
</feature>
<dbReference type="SMART" id="SM01007">
    <property type="entry name" value="Aldolase_II"/>
    <property type="match status" value="1"/>
</dbReference>
<evidence type="ECO:0000256" key="1">
    <source>
        <dbReference type="ARBA" id="ARBA00022723"/>
    </source>
</evidence>
<evidence type="ECO:0000256" key="2">
    <source>
        <dbReference type="ARBA" id="ARBA00023239"/>
    </source>
</evidence>
<keyword evidence="2" id="KW-0456">Lyase</keyword>
<dbReference type="STRING" id="1191523.MROS_0401"/>
<dbReference type="AlphaFoldDB" id="I6ZNP8"/>
<keyword evidence="5" id="KW-1185">Reference proteome</keyword>
<dbReference type="EMBL" id="CP003557">
    <property type="protein sequence ID" value="AFN73644.1"/>
    <property type="molecule type" value="Genomic_DNA"/>
</dbReference>
<dbReference type="InterPro" id="IPR050197">
    <property type="entry name" value="Aldolase_class_II_sugar_metab"/>
</dbReference>
<protein>
    <submittedName>
        <fullName evidence="4">Class II aldolase/adducin-like protein</fullName>
    </submittedName>
</protein>
<dbReference type="Pfam" id="PF00596">
    <property type="entry name" value="Aldolase_II"/>
    <property type="match status" value="1"/>
</dbReference>
<dbReference type="RefSeq" id="WP_014855081.1">
    <property type="nucleotide sequence ID" value="NC_018178.1"/>
</dbReference>
<dbReference type="OrthoDB" id="9794581at2"/>
<proteinExistence type="predicted"/>
<evidence type="ECO:0000313" key="5">
    <source>
        <dbReference type="Proteomes" id="UP000009011"/>
    </source>
</evidence>
<dbReference type="PROSITE" id="PS51257">
    <property type="entry name" value="PROKAR_LIPOPROTEIN"/>
    <property type="match status" value="1"/>
</dbReference>
<gene>
    <name evidence="4" type="ordered locus">MROS_0401</name>
</gene>
<evidence type="ECO:0000259" key="3">
    <source>
        <dbReference type="SMART" id="SM01007"/>
    </source>
</evidence>
<dbReference type="GO" id="GO:0019323">
    <property type="term" value="P:pentose catabolic process"/>
    <property type="evidence" value="ECO:0007669"/>
    <property type="project" value="TreeGrafter"/>
</dbReference>
<accession>I6ZNP8</accession>
<dbReference type="PANTHER" id="PTHR22789:SF0">
    <property type="entry name" value="3-OXO-TETRONATE 4-PHOSPHATE DECARBOXYLASE-RELATED"/>
    <property type="match status" value="1"/>
</dbReference>
<keyword evidence="1" id="KW-0479">Metal-binding</keyword>
<dbReference type="GO" id="GO:0046872">
    <property type="term" value="F:metal ion binding"/>
    <property type="evidence" value="ECO:0007669"/>
    <property type="project" value="UniProtKB-KW"/>
</dbReference>
<dbReference type="SUPFAM" id="SSF53639">
    <property type="entry name" value="AraD/HMP-PK domain-like"/>
    <property type="match status" value="1"/>
</dbReference>
<dbReference type="GO" id="GO:0005829">
    <property type="term" value="C:cytosol"/>
    <property type="evidence" value="ECO:0007669"/>
    <property type="project" value="TreeGrafter"/>
</dbReference>